<keyword evidence="2" id="KW-1185">Reference proteome</keyword>
<gene>
    <name evidence="1" type="ORF">PENTCL1PPCAC_10270</name>
</gene>
<dbReference type="Proteomes" id="UP001432027">
    <property type="component" value="Unassembled WGS sequence"/>
</dbReference>
<protein>
    <submittedName>
        <fullName evidence="1">Uncharacterized protein</fullName>
    </submittedName>
</protein>
<accession>A0AAV5T734</accession>
<reference evidence="1" key="1">
    <citation type="submission" date="2023-10" db="EMBL/GenBank/DDBJ databases">
        <title>Genome assembly of Pristionchus species.</title>
        <authorList>
            <person name="Yoshida K."/>
            <person name="Sommer R.J."/>
        </authorList>
    </citation>
    <scope>NUCLEOTIDE SEQUENCE</scope>
    <source>
        <strain evidence="1">RS0144</strain>
    </source>
</reference>
<proteinExistence type="predicted"/>
<name>A0AAV5T734_9BILA</name>
<organism evidence="1 2">
    <name type="scientific">Pristionchus entomophagus</name>
    <dbReference type="NCBI Taxonomy" id="358040"/>
    <lineage>
        <taxon>Eukaryota</taxon>
        <taxon>Metazoa</taxon>
        <taxon>Ecdysozoa</taxon>
        <taxon>Nematoda</taxon>
        <taxon>Chromadorea</taxon>
        <taxon>Rhabditida</taxon>
        <taxon>Rhabditina</taxon>
        <taxon>Diplogasteromorpha</taxon>
        <taxon>Diplogasteroidea</taxon>
        <taxon>Neodiplogasteridae</taxon>
        <taxon>Pristionchus</taxon>
    </lineage>
</organism>
<dbReference type="EMBL" id="BTSX01000003">
    <property type="protein sequence ID" value="GMS88095.1"/>
    <property type="molecule type" value="Genomic_DNA"/>
</dbReference>
<feature type="non-terminal residue" evidence="1">
    <location>
        <position position="1"/>
    </location>
</feature>
<evidence type="ECO:0000313" key="1">
    <source>
        <dbReference type="EMBL" id="GMS88095.1"/>
    </source>
</evidence>
<dbReference type="AlphaFoldDB" id="A0AAV5T734"/>
<feature type="non-terminal residue" evidence="1">
    <location>
        <position position="81"/>
    </location>
</feature>
<sequence length="81" mass="9091">DKHFTLDQYIGQCDHNVKMLLEIWNPDANKGESIPHAVYSLRLIGLIQKSCLDAPTVKHNAVRKIADDFAKAYVGEDLKGL</sequence>
<evidence type="ECO:0000313" key="2">
    <source>
        <dbReference type="Proteomes" id="UP001432027"/>
    </source>
</evidence>
<comment type="caution">
    <text evidence="1">The sequence shown here is derived from an EMBL/GenBank/DDBJ whole genome shotgun (WGS) entry which is preliminary data.</text>
</comment>